<keyword evidence="3 7" id="KW-0028">Amino-acid biosynthesis</keyword>
<dbReference type="Pfam" id="PF00275">
    <property type="entry name" value="EPSP_synthase"/>
    <property type="match status" value="1"/>
</dbReference>
<comment type="caution">
    <text evidence="7">Lacks conserved residue(s) required for the propagation of feature annotation.</text>
</comment>
<feature type="binding site" evidence="7">
    <location>
        <position position="356"/>
    </location>
    <ligand>
        <name>phosphoenolpyruvate</name>
        <dbReference type="ChEBI" id="CHEBI:58702"/>
    </ligand>
</feature>
<evidence type="ECO:0000256" key="4">
    <source>
        <dbReference type="ARBA" id="ARBA00022679"/>
    </source>
</evidence>
<name>A0A7C4AAJ5_9BACT</name>
<feature type="binding site" evidence="7">
    <location>
        <position position="162"/>
    </location>
    <ligand>
        <name>3-phosphoshikimate</name>
        <dbReference type="ChEBI" id="CHEBI:145989"/>
    </ligand>
</feature>
<feature type="binding site" evidence="7">
    <location>
        <position position="163"/>
    </location>
    <ligand>
        <name>phosphoenolpyruvate</name>
        <dbReference type="ChEBI" id="CHEBI:58702"/>
    </ligand>
</feature>
<evidence type="ECO:0000256" key="6">
    <source>
        <dbReference type="ARBA" id="ARBA00044633"/>
    </source>
</evidence>
<dbReference type="GO" id="GO:0005737">
    <property type="term" value="C:cytoplasm"/>
    <property type="evidence" value="ECO:0007669"/>
    <property type="project" value="UniProtKB-SubCell"/>
</dbReference>
<comment type="subcellular location">
    <subcellularLocation>
        <location evidence="7">Cytoplasm</location>
    </subcellularLocation>
</comment>
<feature type="binding site" evidence="7">
    <location>
        <position position="115"/>
    </location>
    <ligand>
        <name>phosphoenolpyruvate</name>
        <dbReference type="ChEBI" id="CHEBI:58702"/>
    </ligand>
</feature>
<dbReference type="InterPro" id="IPR006264">
    <property type="entry name" value="EPSP_synthase"/>
</dbReference>
<dbReference type="GO" id="GO:0009423">
    <property type="term" value="P:chorismate biosynthetic process"/>
    <property type="evidence" value="ECO:0007669"/>
    <property type="project" value="UniProtKB-UniRule"/>
</dbReference>
<comment type="subunit">
    <text evidence="7">Monomer.</text>
</comment>
<feature type="active site" description="Proton acceptor" evidence="7">
    <location>
        <position position="325"/>
    </location>
</feature>
<keyword evidence="5 7" id="KW-0057">Aromatic amino acid biosynthesis</keyword>
<feature type="binding site" evidence="7">
    <location>
        <position position="190"/>
    </location>
    <ligand>
        <name>3-phosphoshikimate</name>
        <dbReference type="ChEBI" id="CHEBI:145989"/>
    </ligand>
</feature>
<dbReference type="HAMAP" id="MF_00210">
    <property type="entry name" value="EPSP_synth"/>
    <property type="match status" value="1"/>
</dbReference>
<dbReference type="GO" id="GO:0003866">
    <property type="term" value="F:3-phosphoshikimate 1-carboxyvinyltransferase activity"/>
    <property type="evidence" value="ECO:0007669"/>
    <property type="project" value="UniProtKB-UniRule"/>
</dbReference>
<dbReference type="PANTHER" id="PTHR21090">
    <property type="entry name" value="AROM/DEHYDROQUINATE SYNTHASE"/>
    <property type="match status" value="1"/>
</dbReference>
<dbReference type="InterPro" id="IPR036968">
    <property type="entry name" value="Enolpyruvate_Tfrase_sf"/>
</dbReference>
<comment type="pathway">
    <text evidence="1 7">Metabolic intermediate biosynthesis; chorismate biosynthesis; chorismate from D-erythrose 4-phosphate and phosphoenolpyruvate: step 6/7.</text>
</comment>
<dbReference type="InterPro" id="IPR013792">
    <property type="entry name" value="RNA3'P_cycl/enolpyr_Trfase_a/b"/>
</dbReference>
<feature type="binding site" evidence="7">
    <location>
        <position position="14"/>
    </location>
    <ligand>
        <name>3-phosphoshikimate</name>
        <dbReference type="ChEBI" id="CHEBI:145989"/>
    </ligand>
</feature>
<accession>A0A7C4AAJ5</accession>
<feature type="binding site" evidence="7">
    <location>
        <position position="325"/>
    </location>
    <ligand>
        <name>3-phosphoshikimate</name>
        <dbReference type="ChEBI" id="CHEBI:145989"/>
    </ligand>
</feature>
<dbReference type="Gene3D" id="3.65.10.10">
    <property type="entry name" value="Enolpyruvate transferase domain"/>
    <property type="match status" value="2"/>
</dbReference>
<evidence type="ECO:0000256" key="5">
    <source>
        <dbReference type="ARBA" id="ARBA00023141"/>
    </source>
</evidence>
<sequence>MTSVIDIAAPASKSVSHRAFICAALARGRSLVRRALDSDDLVRTRQVLTTCGAGFTETDQGWAIDGLGGKPRGGVLSPADCNMGESGTSCRLLTAVLAAGQGLFRVHGEGRMHVRPIGKLTGALEPLGPRFEWEGQPGFPPFVIRTEGFSGGSVSVNLEESSQYLSGILLGAPLAAGPVSVGIEGDKVVSWPYVSLTLMAMADFGAPVGVEILEHGVWKPHDPATVRDVSPGAVRFLARPGSYAARDYTVEADWSNASYFLAAGALGPAAVRVLGLRRDSLQGDRAILEILESMGAAIAWDADGGVTVSPSALRGVELDMGHCPDLVPTVCAVAARATGRTVIRNVAHLRIKESDRLEACASQLRILGATVDTFDDGLAVTPAPIAPGTRASLSSFDDHRMAMSLSLFELAGVTVELDNPRCVAKSFPGFWDQWAKLREAAR</sequence>
<comment type="similarity">
    <text evidence="2 7">Belongs to the EPSP synthase family.</text>
</comment>
<feature type="domain" description="Enolpyruvate transferase" evidence="8">
    <location>
        <begin position="7"/>
        <end position="434"/>
    </location>
</feature>
<dbReference type="InterPro" id="IPR001986">
    <property type="entry name" value="Enolpyruvate_Tfrase_dom"/>
</dbReference>
<dbReference type="PIRSF" id="PIRSF000505">
    <property type="entry name" value="EPSPS"/>
    <property type="match status" value="1"/>
</dbReference>
<feature type="binding site" evidence="7">
    <location>
        <position position="18"/>
    </location>
    <ligand>
        <name>3-phosphoshikimate</name>
        <dbReference type="ChEBI" id="CHEBI:145989"/>
    </ligand>
</feature>
<dbReference type="GO" id="GO:0008652">
    <property type="term" value="P:amino acid biosynthetic process"/>
    <property type="evidence" value="ECO:0007669"/>
    <property type="project" value="UniProtKB-KW"/>
</dbReference>
<feature type="binding site" evidence="7">
    <location>
        <position position="161"/>
    </location>
    <ligand>
        <name>3-phosphoshikimate</name>
        <dbReference type="ChEBI" id="CHEBI:145989"/>
    </ligand>
</feature>
<evidence type="ECO:0000256" key="3">
    <source>
        <dbReference type="ARBA" id="ARBA00022605"/>
    </source>
</evidence>
<organism evidence="9">
    <name type="scientific">Fundidesulfovibrio putealis</name>
    <dbReference type="NCBI Taxonomy" id="270496"/>
    <lineage>
        <taxon>Bacteria</taxon>
        <taxon>Pseudomonadati</taxon>
        <taxon>Thermodesulfobacteriota</taxon>
        <taxon>Desulfovibrionia</taxon>
        <taxon>Desulfovibrionales</taxon>
        <taxon>Desulfovibrionaceae</taxon>
        <taxon>Fundidesulfovibrio</taxon>
    </lineage>
</organism>
<feature type="binding site" evidence="7">
    <location>
        <position position="13"/>
    </location>
    <ligand>
        <name>phosphoenolpyruvate</name>
        <dbReference type="ChEBI" id="CHEBI:58702"/>
    </ligand>
</feature>
<keyword evidence="7" id="KW-0963">Cytoplasm</keyword>
<feature type="binding site" evidence="7">
    <location>
        <position position="13"/>
    </location>
    <ligand>
        <name>3-phosphoshikimate</name>
        <dbReference type="ChEBI" id="CHEBI:145989"/>
    </ligand>
</feature>
<comment type="catalytic activity">
    <reaction evidence="6">
        <text>3-phosphoshikimate + phosphoenolpyruvate = 5-O-(1-carboxyvinyl)-3-phosphoshikimate + phosphate</text>
        <dbReference type="Rhea" id="RHEA:21256"/>
        <dbReference type="ChEBI" id="CHEBI:43474"/>
        <dbReference type="ChEBI" id="CHEBI:57701"/>
        <dbReference type="ChEBI" id="CHEBI:58702"/>
        <dbReference type="ChEBI" id="CHEBI:145989"/>
        <dbReference type="EC" id="2.5.1.19"/>
    </reaction>
    <physiologicalReaction direction="left-to-right" evidence="6">
        <dbReference type="Rhea" id="RHEA:21257"/>
    </physiologicalReaction>
</comment>
<feature type="binding site" evidence="7">
    <location>
        <position position="87"/>
    </location>
    <ligand>
        <name>phosphoenolpyruvate</name>
        <dbReference type="ChEBI" id="CHEBI:58702"/>
    </ligand>
</feature>
<evidence type="ECO:0000259" key="8">
    <source>
        <dbReference type="Pfam" id="PF00275"/>
    </source>
</evidence>
<evidence type="ECO:0000256" key="7">
    <source>
        <dbReference type="HAMAP-Rule" id="MF_00210"/>
    </source>
</evidence>
<dbReference type="GO" id="GO:0009073">
    <property type="term" value="P:aromatic amino acid family biosynthetic process"/>
    <property type="evidence" value="ECO:0007669"/>
    <property type="project" value="UniProtKB-KW"/>
</dbReference>
<feature type="binding site" evidence="7">
    <location>
        <position position="163"/>
    </location>
    <ligand>
        <name>3-phosphoshikimate</name>
        <dbReference type="ChEBI" id="CHEBI:145989"/>
    </ligand>
</feature>
<feature type="binding site" evidence="7">
    <location>
        <position position="400"/>
    </location>
    <ligand>
        <name>phosphoenolpyruvate</name>
        <dbReference type="ChEBI" id="CHEBI:58702"/>
    </ligand>
</feature>
<gene>
    <name evidence="7 9" type="primary">aroA</name>
    <name evidence="9" type="ORF">ENR59_03140</name>
</gene>
<dbReference type="AlphaFoldDB" id="A0A7C4AAJ5"/>
<comment type="caution">
    <text evidence="9">The sequence shown here is derived from an EMBL/GenBank/DDBJ whole genome shotgun (WGS) entry which is preliminary data.</text>
</comment>
<dbReference type="CDD" id="cd01556">
    <property type="entry name" value="EPSP_synthase"/>
    <property type="match status" value="1"/>
</dbReference>
<reference evidence="9" key="1">
    <citation type="journal article" date="2020" name="mSystems">
        <title>Genome- and Community-Level Interaction Insights into Carbon Utilization and Element Cycling Functions of Hydrothermarchaeota in Hydrothermal Sediment.</title>
        <authorList>
            <person name="Zhou Z."/>
            <person name="Liu Y."/>
            <person name="Xu W."/>
            <person name="Pan J."/>
            <person name="Luo Z.H."/>
            <person name="Li M."/>
        </authorList>
    </citation>
    <scope>NUCLEOTIDE SEQUENCE [LARGE SCALE GENOMIC DNA]</scope>
    <source>
        <strain evidence="9">SpSt-413</strain>
    </source>
</reference>
<proteinExistence type="inferred from homology"/>
<comment type="function">
    <text evidence="7">Catalyzes the transfer of the enolpyruvyl moiety of phosphoenolpyruvate (PEP) to the 5-hydroxyl of shikimate-3-phosphate (S3P) to produce enolpyruvyl shikimate-3-phosphate and inorganic phosphate.</text>
</comment>
<evidence type="ECO:0000313" key="9">
    <source>
        <dbReference type="EMBL" id="HGG91930.1"/>
    </source>
</evidence>
<dbReference type="EC" id="2.5.1.19" evidence="7"/>
<dbReference type="NCBIfam" id="TIGR01356">
    <property type="entry name" value="aroA"/>
    <property type="match status" value="1"/>
</dbReference>
<dbReference type="PROSITE" id="PS00885">
    <property type="entry name" value="EPSP_SYNTHASE_2"/>
    <property type="match status" value="1"/>
</dbReference>
<dbReference type="UniPathway" id="UPA00053">
    <property type="reaction ID" value="UER00089"/>
</dbReference>
<keyword evidence="4 7" id="KW-0808">Transferase</keyword>
<protein>
    <recommendedName>
        <fullName evidence="7">3-phosphoshikimate 1-carboxyvinyltransferase</fullName>
        <ecNumber evidence="7">2.5.1.19</ecNumber>
    </recommendedName>
    <alternativeName>
        <fullName evidence="7">5-enolpyruvylshikimate-3-phosphate synthase</fullName>
        <shortName evidence="7">EPSP synthase</shortName>
        <shortName evidence="7">EPSPS</shortName>
    </alternativeName>
</protein>
<evidence type="ECO:0000256" key="2">
    <source>
        <dbReference type="ARBA" id="ARBA00009948"/>
    </source>
</evidence>
<feature type="binding site" evidence="7">
    <location>
        <position position="425"/>
    </location>
    <ligand>
        <name>phosphoenolpyruvate</name>
        <dbReference type="ChEBI" id="CHEBI:58702"/>
    </ligand>
</feature>
<dbReference type="SUPFAM" id="SSF55205">
    <property type="entry name" value="EPT/RTPC-like"/>
    <property type="match status" value="1"/>
</dbReference>
<dbReference type="EMBL" id="DSRP01000218">
    <property type="protein sequence ID" value="HGG91930.1"/>
    <property type="molecule type" value="Genomic_DNA"/>
</dbReference>
<dbReference type="PANTHER" id="PTHR21090:SF5">
    <property type="entry name" value="PENTAFUNCTIONAL AROM POLYPEPTIDE"/>
    <property type="match status" value="1"/>
</dbReference>
<dbReference type="InterPro" id="IPR023193">
    <property type="entry name" value="EPSP_synthase_CS"/>
</dbReference>
<evidence type="ECO:0000256" key="1">
    <source>
        <dbReference type="ARBA" id="ARBA00004811"/>
    </source>
</evidence>
<feature type="binding site" evidence="7">
    <location>
        <position position="352"/>
    </location>
    <ligand>
        <name>3-phosphoshikimate</name>
        <dbReference type="ChEBI" id="CHEBI:145989"/>
    </ligand>
</feature>